<dbReference type="EC" id="2.6.1.16" evidence="3"/>
<evidence type="ECO:0000256" key="1">
    <source>
        <dbReference type="ARBA" id="ARBA00022737"/>
    </source>
</evidence>
<name>A0A5K1IR73_9ACTN</name>
<dbReference type="Pfam" id="PF01380">
    <property type="entry name" value="SIS"/>
    <property type="match status" value="1"/>
</dbReference>
<evidence type="ECO:0000259" key="2">
    <source>
        <dbReference type="PROSITE" id="PS51464"/>
    </source>
</evidence>
<dbReference type="SUPFAM" id="SSF53697">
    <property type="entry name" value="SIS domain"/>
    <property type="match status" value="1"/>
</dbReference>
<dbReference type="RefSeq" id="WP_152062922.1">
    <property type="nucleotide sequence ID" value="NZ_CABWIC010000007.1"/>
</dbReference>
<dbReference type="GO" id="GO:0006047">
    <property type="term" value="P:UDP-N-acetylglucosamine metabolic process"/>
    <property type="evidence" value="ECO:0007669"/>
    <property type="project" value="TreeGrafter"/>
</dbReference>
<gene>
    <name evidence="3" type="primary">glmS_1</name>
    <name evidence="3" type="ORF">JKKLCJKK_00145</name>
</gene>
<organism evidence="3 4">
    <name type="scientific">Collinsella intestinalis</name>
    <dbReference type="NCBI Taxonomy" id="147207"/>
    <lineage>
        <taxon>Bacteria</taxon>
        <taxon>Bacillati</taxon>
        <taxon>Actinomycetota</taxon>
        <taxon>Coriobacteriia</taxon>
        <taxon>Coriobacteriales</taxon>
        <taxon>Coriobacteriaceae</taxon>
        <taxon>Collinsella</taxon>
    </lineage>
</organism>
<reference evidence="3 4" key="1">
    <citation type="submission" date="2019-10" db="EMBL/GenBank/DDBJ databases">
        <authorList>
            <person name="Wolf R A."/>
        </authorList>
    </citation>
    <scope>NUCLEOTIDE SEQUENCE [LARGE SCALE GENOMIC DNA]</scope>
    <source>
        <strain evidence="3">Collinsella_intestinalis_DSM_13632</strain>
    </source>
</reference>
<keyword evidence="3" id="KW-0808">Transferase</keyword>
<dbReference type="GO" id="GO:0006002">
    <property type="term" value="P:fructose 6-phosphate metabolic process"/>
    <property type="evidence" value="ECO:0007669"/>
    <property type="project" value="TreeGrafter"/>
</dbReference>
<dbReference type="CDD" id="cd05008">
    <property type="entry name" value="SIS_GlmS_GlmD_1"/>
    <property type="match status" value="1"/>
</dbReference>
<feature type="domain" description="SIS" evidence="2">
    <location>
        <begin position="32"/>
        <end position="178"/>
    </location>
</feature>
<accession>A0A5K1IR73</accession>
<evidence type="ECO:0000313" key="3">
    <source>
        <dbReference type="EMBL" id="VWL90757.1"/>
    </source>
</evidence>
<dbReference type="PANTHER" id="PTHR10937:SF17">
    <property type="entry name" value="GLUCOSAMINE-FRUCTOSE-6-PHOSPHATE AMINOTRANSFERASE"/>
    <property type="match status" value="1"/>
</dbReference>
<dbReference type="GO" id="GO:0097367">
    <property type="term" value="F:carbohydrate derivative binding"/>
    <property type="evidence" value="ECO:0007669"/>
    <property type="project" value="InterPro"/>
</dbReference>
<protein>
    <submittedName>
        <fullName evidence="3">Glutamine--fructose-6-phosphate aminotransferase [isomerizing]</fullName>
        <ecNumber evidence="3">2.6.1.16</ecNumber>
    </submittedName>
</protein>
<dbReference type="InterPro" id="IPR046348">
    <property type="entry name" value="SIS_dom_sf"/>
</dbReference>
<dbReference type="PROSITE" id="PS51464">
    <property type="entry name" value="SIS"/>
    <property type="match status" value="1"/>
</dbReference>
<dbReference type="Proteomes" id="UP000405524">
    <property type="component" value="Unassembled WGS sequence"/>
</dbReference>
<dbReference type="Gene3D" id="3.40.50.10490">
    <property type="entry name" value="Glucose-6-phosphate isomerase like protein, domain 1"/>
    <property type="match status" value="2"/>
</dbReference>
<dbReference type="EMBL" id="CABWIC010000007">
    <property type="protein sequence ID" value="VWL90757.1"/>
    <property type="molecule type" value="Genomic_DNA"/>
</dbReference>
<dbReference type="PANTHER" id="PTHR10937">
    <property type="entry name" value="GLUCOSAMINE--FRUCTOSE-6-PHOSPHATE AMINOTRANSFERASE, ISOMERIZING"/>
    <property type="match status" value="1"/>
</dbReference>
<sequence length="372" mass="40559">MTAVEERVWTMGDYVDESPVVLRDNLARFEELTDPLMGLCGDRMPRRIRLVASGSSYNACQCAHPFMSACLPCVDVRVVTPHRFSYYEREVDPDELLLVVTQSGLSTNALAALDAIRAQGARAVCLTGDVEADAREHADLMVDWGAGVELVGYVTKGVSTLALFLMMFACRLGGRLDRLPELGRAVDVLDAVRASTYPFFERHEKALTSMRLSYSVAADGARGVALESALKVGETVHVPSPAYEVEEFIHGPNLQLTPGYTLFFYDAPDATRERTRLIYRAAREVSDAAFLLTSAGACDEAPEWLASDANVLVAPELPSPELAAFAYLPFVQLVSHLASSALGSSKQHPLLKRFKAIAAAKTDSFVNYDGDD</sequence>
<proteinExistence type="predicted"/>
<dbReference type="GO" id="GO:0004360">
    <property type="term" value="F:glutamine-fructose-6-phosphate transaminase (isomerizing) activity"/>
    <property type="evidence" value="ECO:0007669"/>
    <property type="project" value="UniProtKB-EC"/>
</dbReference>
<keyword evidence="1" id="KW-0677">Repeat</keyword>
<dbReference type="AlphaFoldDB" id="A0A5K1IR73"/>
<dbReference type="GeneID" id="77465138"/>
<evidence type="ECO:0000313" key="4">
    <source>
        <dbReference type="Proteomes" id="UP000405524"/>
    </source>
</evidence>
<dbReference type="InterPro" id="IPR001347">
    <property type="entry name" value="SIS_dom"/>
</dbReference>
<dbReference type="OrthoDB" id="9779207at2"/>
<keyword evidence="3" id="KW-0032">Aminotransferase</keyword>
<dbReference type="GO" id="GO:0006487">
    <property type="term" value="P:protein N-linked glycosylation"/>
    <property type="evidence" value="ECO:0007669"/>
    <property type="project" value="TreeGrafter"/>
</dbReference>
<dbReference type="InterPro" id="IPR035466">
    <property type="entry name" value="GlmS/AgaS_SIS"/>
</dbReference>